<feature type="region of interest" description="Disordered" evidence="1">
    <location>
        <begin position="8"/>
        <end position="32"/>
    </location>
</feature>
<evidence type="ECO:0000256" key="1">
    <source>
        <dbReference type="SAM" id="MobiDB-lite"/>
    </source>
</evidence>
<dbReference type="AlphaFoldDB" id="A0A834HPP5"/>
<reference evidence="2" key="1">
    <citation type="submission" date="2020-08" db="EMBL/GenBank/DDBJ databases">
        <title>Genome sequencing and assembly of the red palm weevil Rhynchophorus ferrugineus.</title>
        <authorList>
            <person name="Dias G.B."/>
            <person name="Bergman C.M."/>
            <person name="Manee M."/>
        </authorList>
    </citation>
    <scope>NUCLEOTIDE SEQUENCE</scope>
    <source>
        <strain evidence="2">AA-2017</strain>
        <tissue evidence="2">Whole larva</tissue>
    </source>
</reference>
<gene>
    <name evidence="2" type="ORF">GWI33_021051</name>
</gene>
<sequence length="105" mass="11299">LKCTIYQVSNVPPPCPSRSRRSPRREPTPSLPPLHYLFPQMGECTPDRASSSPLVAGTDKNSQIVGLEMGPGAVFLFSVMGKAIVSMVVAISSCFCGKIHHYPVA</sequence>
<organism evidence="2 3">
    <name type="scientific">Rhynchophorus ferrugineus</name>
    <name type="common">Red palm weevil</name>
    <name type="synonym">Curculio ferrugineus</name>
    <dbReference type="NCBI Taxonomy" id="354439"/>
    <lineage>
        <taxon>Eukaryota</taxon>
        <taxon>Metazoa</taxon>
        <taxon>Ecdysozoa</taxon>
        <taxon>Arthropoda</taxon>
        <taxon>Hexapoda</taxon>
        <taxon>Insecta</taxon>
        <taxon>Pterygota</taxon>
        <taxon>Neoptera</taxon>
        <taxon>Endopterygota</taxon>
        <taxon>Coleoptera</taxon>
        <taxon>Polyphaga</taxon>
        <taxon>Cucujiformia</taxon>
        <taxon>Curculionidae</taxon>
        <taxon>Dryophthorinae</taxon>
        <taxon>Rhynchophorus</taxon>
    </lineage>
</organism>
<keyword evidence="3" id="KW-1185">Reference proteome</keyword>
<comment type="caution">
    <text evidence="2">The sequence shown here is derived from an EMBL/GenBank/DDBJ whole genome shotgun (WGS) entry which is preliminary data.</text>
</comment>
<feature type="non-terminal residue" evidence="2">
    <location>
        <position position="1"/>
    </location>
</feature>
<accession>A0A834HPP5</accession>
<name>A0A834HPP5_RHYFE</name>
<dbReference type="EMBL" id="JAACXV010014607">
    <property type="protein sequence ID" value="KAF7265538.1"/>
    <property type="molecule type" value="Genomic_DNA"/>
</dbReference>
<proteinExistence type="predicted"/>
<evidence type="ECO:0000313" key="2">
    <source>
        <dbReference type="EMBL" id="KAF7265538.1"/>
    </source>
</evidence>
<evidence type="ECO:0000313" key="3">
    <source>
        <dbReference type="Proteomes" id="UP000625711"/>
    </source>
</evidence>
<protein>
    <submittedName>
        <fullName evidence="2">Uncharacterized protein</fullName>
    </submittedName>
</protein>
<dbReference type="Proteomes" id="UP000625711">
    <property type="component" value="Unassembled WGS sequence"/>
</dbReference>